<gene>
    <name evidence="1" type="ORF">SAMN04488131_102133</name>
</gene>
<dbReference type="EMBL" id="FONQ01000002">
    <property type="protein sequence ID" value="SFE47530.1"/>
    <property type="molecule type" value="Genomic_DNA"/>
</dbReference>
<name>A0A1I2AXB2_9FLAO</name>
<proteinExistence type="predicted"/>
<dbReference type="STRING" id="935223.SAMN04488131_102133"/>
<evidence type="ECO:0000313" key="1">
    <source>
        <dbReference type="EMBL" id="SFE47530.1"/>
    </source>
</evidence>
<dbReference type="Proteomes" id="UP000198596">
    <property type="component" value="Unassembled WGS sequence"/>
</dbReference>
<keyword evidence="2" id="KW-1185">Reference proteome</keyword>
<sequence length="104" mass="11820">MIRRSEKRNDKNDLKSVIEVTIFICLPPHFGQSINSLFSSNEYLLTWERIVFAIKKSSLFTKSFTPPTALLYNGFVSTVLLSRIKTSIPSDSSFPLKIIASDVY</sequence>
<organism evidence="1 2">
    <name type="scientific">Flavobacterium xueshanense</name>
    <dbReference type="NCBI Taxonomy" id="935223"/>
    <lineage>
        <taxon>Bacteria</taxon>
        <taxon>Pseudomonadati</taxon>
        <taxon>Bacteroidota</taxon>
        <taxon>Flavobacteriia</taxon>
        <taxon>Flavobacteriales</taxon>
        <taxon>Flavobacteriaceae</taxon>
        <taxon>Flavobacterium</taxon>
    </lineage>
</organism>
<reference evidence="2" key="1">
    <citation type="submission" date="2016-10" db="EMBL/GenBank/DDBJ databases">
        <authorList>
            <person name="Varghese N."/>
            <person name="Submissions S."/>
        </authorList>
    </citation>
    <scope>NUCLEOTIDE SEQUENCE [LARGE SCALE GENOMIC DNA]</scope>
    <source>
        <strain evidence="2">CGMCC 1.9227</strain>
    </source>
</reference>
<accession>A0A1I2AXB2</accession>
<protein>
    <submittedName>
        <fullName evidence="1">Uncharacterized protein</fullName>
    </submittedName>
</protein>
<evidence type="ECO:0000313" key="2">
    <source>
        <dbReference type="Proteomes" id="UP000198596"/>
    </source>
</evidence>
<dbReference type="AlphaFoldDB" id="A0A1I2AXB2"/>